<proteinExistence type="predicted"/>
<dbReference type="Proteomes" id="UP000276133">
    <property type="component" value="Unassembled WGS sequence"/>
</dbReference>
<reference evidence="1 2" key="1">
    <citation type="journal article" date="2018" name="Sci. Rep.">
        <title>Genomic signatures of local adaptation to the degree of environmental predictability in rotifers.</title>
        <authorList>
            <person name="Franch-Gras L."/>
            <person name="Hahn C."/>
            <person name="Garcia-Roger E.M."/>
            <person name="Carmona M.J."/>
            <person name="Serra M."/>
            <person name="Gomez A."/>
        </authorList>
    </citation>
    <scope>NUCLEOTIDE SEQUENCE [LARGE SCALE GENOMIC DNA]</scope>
    <source>
        <strain evidence="1">HYR1</strain>
    </source>
</reference>
<gene>
    <name evidence="1" type="ORF">BpHYR1_022479</name>
</gene>
<evidence type="ECO:0000313" key="1">
    <source>
        <dbReference type="EMBL" id="RNA04611.1"/>
    </source>
</evidence>
<organism evidence="1 2">
    <name type="scientific">Brachionus plicatilis</name>
    <name type="common">Marine rotifer</name>
    <name type="synonym">Brachionus muelleri</name>
    <dbReference type="NCBI Taxonomy" id="10195"/>
    <lineage>
        <taxon>Eukaryota</taxon>
        <taxon>Metazoa</taxon>
        <taxon>Spiralia</taxon>
        <taxon>Gnathifera</taxon>
        <taxon>Rotifera</taxon>
        <taxon>Eurotatoria</taxon>
        <taxon>Monogononta</taxon>
        <taxon>Pseudotrocha</taxon>
        <taxon>Ploima</taxon>
        <taxon>Brachionidae</taxon>
        <taxon>Brachionus</taxon>
    </lineage>
</organism>
<name>A0A3M7Q0S5_BRAPC</name>
<keyword evidence="2" id="KW-1185">Reference proteome</keyword>
<protein>
    <submittedName>
        <fullName evidence="1">Uncharacterized protein</fullName>
    </submittedName>
</protein>
<accession>A0A3M7Q0S5</accession>
<evidence type="ECO:0000313" key="2">
    <source>
        <dbReference type="Proteomes" id="UP000276133"/>
    </source>
</evidence>
<dbReference type="AlphaFoldDB" id="A0A3M7Q0S5"/>
<sequence>MHAFFKYSGRAIFELRASTIFSLNGKSSSDERPNEAKACSTCLYDSKKALVSSITYVLFKTGRLKSFPLGFTSKLNLI</sequence>
<dbReference type="EMBL" id="REGN01008024">
    <property type="protein sequence ID" value="RNA04611.1"/>
    <property type="molecule type" value="Genomic_DNA"/>
</dbReference>
<comment type="caution">
    <text evidence="1">The sequence shown here is derived from an EMBL/GenBank/DDBJ whole genome shotgun (WGS) entry which is preliminary data.</text>
</comment>